<dbReference type="Proteomes" id="UP001055811">
    <property type="component" value="Linkage Group LG01"/>
</dbReference>
<dbReference type="EMBL" id="CM042009">
    <property type="protein sequence ID" value="KAI3789124.1"/>
    <property type="molecule type" value="Genomic_DNA"/>
</dbReference>
<evidence type="ECO:0000313" key="2">
    <source>
        <dbReference type="Proteomes" id="UP001055811"/>
    </source>
</evidence>
<organism evidence="1 2">
    <name type="scientific">Cichorium intybus</name>
    <name type="common">Chicory</name>
    <dbReference type="NCBI Taxonomy" id="13427"/>
    <lineage>
        <taxon>Eukaryota</taxon>
        <taxon>Viridiplantae</taxon>
        <taxon>Streptophyta</taxon>
        <taxon>Embryophyta</taxon>
        <taxon>Tracheophyta</taxon>
        <taxon>Spermatophyta</taxon>
        <taxon>Magnoliopsida</taxon>
        <taxon>eudicotyledons</taxon>
        <taxon>Gunneridae</taxon>
        <taxon>Pentapetalae</taxon>
        <taxon>asterids</taxon>
        <taxon>campanulids</taxon>
        <taxon>Asterales</taxon>
        <taxon>Asteraceae</taxon>
        <taxon>Cichorioideae</taxon>
        <taxon>Cichorieae</taxon>
        <taxon>Cichoriinae</taxon>
        <taxon>Cichorium</taxon>
    </lineage>
</organism>
<name>A0ACB9H0B2_CICIN</name>
<comment type="caution">
    <text evidence="1">The sequence shown here is derived from an EMBL/GenBank/DDBJ whole genome shotgun (WGS) entry which is preliminary data.</text>
</comment>
<proteinExistence type="predicted"/>
<accession>A0ACB9H0B2</accession>
<reference evidence="2" key="1">
    <citation type="journal article" date="2022" name="Mol. Ecol. Resour.">
        <title>The genomes of chicory, endive, great burdock and yacon provide insights into Asteraceae palaeo-polyploidization history and plant inulin production.</title>
        <authorList>
            <person name="Fan W."/>
            <person name="Wang S."/>
            <person name="Wang H."/>
            <person name="Wang A."/>
            <person name="Jiang F."/>
            <person name="Liu H."/>
            <person name="Zhao H."/>
            <person name="Xu D."/>
            <person name="Zhang Y."/>
        </authorList>
    </citation>
    <scope>NUCLEOTIDE SEQUENCE [LARGE SCALE GENOMIC DNA]</scope>
    <source>
        <strain evidence="2">cv. Punajuju</strain>
    </source>
</reference>
<sequence>MAASKSAAQMDYWREYFKSSNGDIFEIIEKAIIVVASDYSKEFRIRRDGIAQTLFSCKLIKCSGCDNVELGFPEDDEHEDLNVGNHQINNYDYGVVEALTDEIEEESYMFGEVMRIKEIKLQCKPNTEETYLITPPPRSPHTLGGEFIPSFSLSLSLQKP</sequence>
<keyword evidence="2" id="KW-1185">Reference proteome</keyword>
<reference evidence="1 2" key="2">
    <citation type="journal article" date="2022" name="Mol. Ecol. Resour.">
        <title>The genomes of chicory, endive, great burdock and yacon provide insights into Asteraceae paleo-polyploidization history and plant inulin production.</title>
        <authorList>
            <person name="Fan W."/>
            <person name="Wang S."/>
            <person name="Wang H."/>
            <person name="Wang A."/>
            <person name="Jiang F."/>
            <person name="Liu H."/>
            <person name="Zhao H."/>
            <person name="Xu D."/>
            <person name="Zhang Y."/>
        </authorList>
    </citation>
    <scope>NUCLEOTIDE SEQUENCE [LARGE SCALE GENOMIC DNA]</scope>
    <source>
        <strain evidence="2">cv. Punajuju</strain>
        <tissue evidence="1">Leaves</tissue>
    </source>
</reference>
<evidence type="ECO:0000313" key="1">
    <source>
        <dbReference type="EMBL" id="KAI3789124.1"/>
    </source>
</evidence>
<protein>
    <submittedName>
        <fullName evidence="1">Uncharacterized protein</fullName>
    </submittedName>
</protein>
<gene>
    <name evidence="1" type="ORF">L2E82_01912</name>
</gene>